<evidence type="ECO:0000259" key="1">
    <source>
        <dbReference type="PROSITE" id="PS51186"/>
    </source>
</evidence>
<keyword evidence="2" id="KW-0808">Transferase</keyword>
<accession>A0A1V9EFY9</accession>
<name>A0A1V9EFY9_9BACT</name>
<organism evidence="2 3">
    <name type="scientific">Niastella yeongjuensis</name>
    <dbReference type="NCBI Taxonomy" id="354355"/>
    <lineage>
        <taxon>Bacteria</taxon>
        <taxon>Pseudomonadati</taxon>
        <taxon>Bacteroidota</taxon>
        <taxon>Chitinophagia</taxon>
        <taxon>Chitinophagales</taxon>
        <taxon>Chitinophagaceae</taxon>
        <taxon>Niastella</taxon>
    </lineage>
</organism>
<dbReference type="GO" id="GO:0016747">
    <property type="term" value="F:acyltransferase activity, transferring groups other than amino-acyl groups"/>
    <property type="evidence" value="ECO:0007669"/>
    <property type="project" value="InterPro"/>
</dbReference>
<dbReference type="RefSeq" id="WP_081202898.1">
    <property type="nucleotide sequence ID" value="NZ_FOCZ01000016.1"/>
</dbReference>
<dbReference type="PROSITE" id="PS51186">
    <property type="entry name" value="GNAT"/>
    <property type="match status" value="1"/>
</dbReference>
<keyword evidence="3" id="KW-1185">Reference proteome</keyword>
<dbReference type="Pfam" id="PF13302">
    <property type="entry name" value="Acetyltransf_3"/>
    <property type="match status" value="1"/>
</dbReference>
<protein>
    <submittedName>
        <fullName evidence="2">GNAT family N-acetyltransferase</fullName>
    </submittedName>
</protein>
<dbReference type="Gene3D" id="3.40.630.30">
    <property type="match status" value="1"/>
</dbReference>
<dbReference type="InterPro" id="IPR000182">
    <property type="entry name" value="GNAT_dom"/>
</dbReference>
<dbReference type="Proteomes" id="UP000192610">
    <property type="component" value="Unassembled WGS sequence"/>
</dbReference>
<dbReference type="SUPFAM" id="SSF55729">
    <property type="entry name" value="Acyl-CoA N-acyltransferases (Nat)"/>
    <property type="match status" value="1"/>
</dbReference>
<dbReference type="InterPro" id="IPR016181">
    <property type="entry name" value="Acyl_CoA_acyltransferase"/>
</dbReference>
<comment type="caution">
    <text evidence="2">The sequence shown here is derived from an EMBL/GenBank/DDBJ whole genome shotgun (WGS) entry which is preliminary data.</text>
</comment>
<dbReference type="STRING" id="354355.SAMN05660816_05934"/>
<dbReference type="AlphaFoldDB" id="A0A1V9EFY9"/>
<reference evidence="3" key="1">
    <citation type="submission" date="2016-04" db="EMBL/GenBank/DDBJ databases">
        <authorList>
            <person name="Chen L."/>
            <person name="Zhuang W."/>
            <person name="Wang G."/>
        </authorList>
    </citation>
    <scope>NUCLEOTIDE SEQUENCE [LARGE SCALE GENOMIC DNA]</scope>
    <source>
        <strain evidence="3">17621</strain>
    </source>
</reference>
<dbReference type="InterPro" id="IPR051531">
    <property type="entry name" value="N-acetyltransferase"/>
</dbReference>
<evidence type="ECO:0000313" key="2">
    <source>
        <dbReference type="EMBL" id="OQP44845.1"/>
    </source>
</evidence>
<proteinExistence type="predicted"/>
<dbReference type="EMBL" id="LVXG01000034">
    <property type="protein sequence ID" value="OQP44845.1"/>
    <property type="molecule type" value="Genomic_DNA"/>
</dbReference>
<sequence>MINRNFSPFPVLTTDRLVLRQLLASDIEEIFLLRSDPGINKYLDRQPSQMPADALRFITAINEGIAKNENLYWAITKADSQKLIGTICLFDFSDAHNSCEIGYELSTDFQRQGIMQEAAAGVIEFAFQTLGITTISAFSHRDNQSSMHLLQKLNFEKTGIRDESNTDMILFRLLVE</sequence>
<dbReference type="PANTHER" id="PTHR43792">
    <property type="entry name" value="GNAT FAMILY, PUTATIVE (AFU_ORTHOLOGUE AFUA_3G00765)-RELATED-RELATED"/>
    <property type="match status" value="1"/>
</dbReference>
<dbReference type="OrthoDB" id="9811523at2"/>
<gene>
    <name evidence="2" type="ORF">A4H97_10825</name>
</gene>
<evidence type="ECO:0000313" key="3">
    <source>
        <dbReference type="Proteomes" id="UP000192610"/>
    </source>
</evidence>
<feature type="domain" description="N-acetyltransferase" evidence="1">
    <location>
        <begin position="17"/>
        <end position="176"/>
    </location>
</feature>